<dbReference type="RefSeq" id="WP_119431759.1">
    <property type="nucleotide sequence ID" value="NZ_QWGE01000002.1"/>
</dbReference>
<accession>A0A399SJS4</accession>
<dbReference type="AlphaFoldDB" id="A0A399SJS4"/>
<gene>
    <name evidence="1" type="ORF">D1627_08440</name>
</gene>
<organism evidence="1 2">
    <name type="scientific">Pontibacter oryzae</name>
    <dbReference type="NCBI Taxonomy" id="2304593"/>
    <lineage>
        <taxon>Bacteria</taxon>
        <taxon>Pseudomonadati</taxon>
        <taxon>Bacteroidota</taxon>
        <taxon>Cytophagia</taxon>
        <taxon>Cytophagales</taxon>
        <taxon>Hymenobacteraceae</taxon>
        <taxon>Pontibacter</taxon>
    </lineage>
</organism>
<evidence type="ECO:0008006" key="3">
    <source>
        <dbReference type="Google" id="ProtNLM"/>
    </source>
</evidence>
<name>A0A399SJS4_9BACT</name>
<evidence type="ECO:0000313" key="2">
    <source>
        <dbReference type="Proteomes" id="UP000266005"/>
    </source>
</evidence>
<dbReference type="SUPFAM" id="SSF55781">
    <property type="entry name" value="GAF domain-like"/>
    <property type="match status" value="1"/>
</dbReference>
<proteinExistence type="predicted"/>
<comment type="caution">
    <text evidence="1">The sequence shown here is derived from an EMBL/GenBank/DDBJ whole genome shotgun (WGS) entry which is preliminary data.</text>
</comment>
<dbReference type="OrthoDB" id="8810170at2"/>
<sequence>MNSTVSLLDNFSVEFREFNDALSSAGAYGALRYLNKRTPHRFTGVYKYVGNTLQNIVLYDRYDPTIHMGADTPLAATYCSLLQKQQALEINDASEDERVKGVIETSVVSYCGVSIKDDEGNPFGSLCHFDMNRCQERYSDFPLLEAAAKVLYNYIHSDKFTNQ</sequence>
<protein>
    <recommendedName>
        <fullName evidence="3">GAF domain-containing protein</fullName>
    </recommendedName>
</protein>
<reference evidence="2" key="1">
    <citation type="submission" date="2018-08" db="EMBL/GenBank/DDBJ databases">
        <title>Mucilaginibacter sp. MYSH2.</title>
        <authorList>
            <person name="Seo T."/>
        </authorList>
    </citation>
    <scope>NUCLEOTIDE SEQUENCE [LARGE SCALE GENOMIC DNA]</scope>
    <source>
        <strain evidence="2">KIRAN</strain>
    </source>
</reference>
<dbReference type="Proteomes" id="UP000266005">
    <property type="component" value="Unassembled WGS sequence"/>
</dbReference>
<evidence type="ECO:0000313" key="1">
    <source>
        <dbReference type="EMBL" id="RIJ42015.1"/>
    </source>
</evidence>
<dbReference type="EMBL" id="QWGE01000002">
    <property type="protein sequence ID" value="RIJ42015.1"/>
    <property type="molecule type" value="Genomic_DNA"/>
</dbReference>
<keyword evidence="2" id="KW-1185">Reference proteome</keyword>